<gene>
    <name evidence="1" type="ORF">QTG54_009598</name>
</gene>
<dbReference type="EMBL" id="JATAAI010000017">
    <property type="protein sequence ID" value="KAK1739839.1"/>
    <property type="molecule type" value="Genomic_DNA"/>
</dbReference>
<dbReference type="Proteomes" id="UP001224775">
    <property type="component" value="Unassembled WGS sequence"/>
</dbReference>
<organism evidence="1 2">
    <name type="scientific">Skeletonema marinoi</name>
    <dbReference type="NCBI Taxonomy" id="267567"/>
    <lineage>
        <taxon>Eukaryota</taxon>
        <taxon>Sar</taxon>
        <taxon>Stramenopiles</taxon>
        <taxon>Ochrophyta</taxon>
        <taxon>Bacillariophyta</taxon>
        <taxon>Coscinodiscophyceae</taxon>
        <taxon>Thalassiosirophycidae</taxon>
        <taxon>Thalassiosirales</taxon>
        <taxon>Skeletonemataceae</taxon>
        <taxon>Skeletonema</taxon>
        <taxon>Skeletonema marinoi-dohrnii complex</taxon>
    </lineage>
</organism>
<proteinExistence type="predicted"/>
<evidence type="ECO:0000313" key="1">
    <source>
        <dbReference type="EMBL" id="KAK1739839.1"/>
    </source>
</evidence>
<reference evidence="1" key="1">
    <citation type="submission" date="2023-06" db="EMBL/GenBank/DDBJ databases">
        <title>Survivors Of The Sea: Transcriptome response of Skeletonema marinoi to long-term dormancy.</title>
        <authorList>
            <person name="Pinder M.I.M."/>
            <person name="Kourtchenko O."/>
            <person name="Robertson E.K."/>
            <person name="Larsson T."/>
            <person name="Maumus F."/>
            <person name="Osuna-Cruz C.M."/>
            <person name="Vancaester E."/>
            <person name="Stenow R."/>
            <person name="Vandepoele K."/>
            <person name="Ploug H."/>
            <person name="Bruchert V."/>
            <person name="Godhe A."/>
            <person name="Topel M."/>
        </authorList>
    </citation>
    <scope>NUCLEOTIDE SEQUENCE</scope>
    <source>
        <strain evidence="1">R05AC</strain>
    </source>
</reference>
<accession>A0AAD8Y526</accession>
<sequence>MSRRTRSTTRATTFQAFVAEILPIIVGQENSWVSAADVASIQATCRDANEILTSATGDAGIWRALATREWPDVDNLIDNASSGDDLPVGIYSSYRELYIHYPRVWLTMEAAKIKASPKWTKMEHMGKYGTIECGKCGCNCGNSCGECPGIPIESKFRFDRKERLAYYESRADVPIGEGYQMSGGSMVVLNHFCEPCFERMLELDVRDLGSGEVISVDRDDYDKVEGKTLYDETTNYVINDEGIDPWKDGIGNCYYCDPFFREWGEGGYSWQKSNRVGTDDAMIVISNALIDPNCSHKHLNIAGLHFNETYSEKAYKALAYALSINTSLRTVTMADYERWGEYCCAYDEYMSPYEDESNGLFVKALKLNHSHNIYRMNYCCKAFGRGVEREIKALLKSRPVKAASKSKRKHQDTLA</sequence>
<protein>
    <submittedName>
        <fullName evidence="1">Uncharacterized protein</fullName>
    </submittedName>
</protein>
<comment type="caution">
    <text evidence="1">The sequence shown here is derived from an EMBL/GenBank/DDBJ whole genome shotgun (WGS) entry which is preliminary data.</text>
</comment>
<evidence type="ECO:0000313" key="2">
    <source>
        <dbReference type="Proteomes" id="UP001224775"/>
    </source>
</evidence>
<keyword evidence="2" id="KW-1185">Reference proteome</keyword>
<dbReference type="AlphaFoldDB" id="A0AAD8Y526"/>
<name>A0AAD8Y526_9STRA</name>